<organism evidence="1 2">
    <name type="scientific">Roseovarius rhodophyticola</name>
    <dbReference type="NCBI Taxonomy" id="3080827"/>
    <lineage>
        <taxon>Bacteria</taxon>
        <taxon>Pseudomonadati</taxon>
        <taxon>Pseudomonadota</taxon>
        <taxon>Alphaproteobacteria</taxon>
        <taxon>Rhodobacterales</taxon>
        <taxon>Roseobacteraceae</taxon>
        <taxon>Roseovarius</taxon>
    </lineage>
</organism>
<evidence type="ECO:0000313" key="2">
    <source>
        <dbReference type="Proteomes" id="UP001281305"/>
    </source>
</evidence>
<reference evidence="1 2" key="1">
    <citation type="submission" date="2024-02" db="EMBL/GenBank/DDBJ databases">
        <title>Roseovarius strain W115 nov., isolated from a marine algae.</title>
        <authorList>
            <person name="Lee M.W."/>
            <person name="Lee J.K."/>
            <person name="Kim J.M."/>
            <person name="Choi D.G."/>
            <person name="Baek J.H."/>
            <person name="Bayburt H."/>
            <person name="Jung J.J."/>
            <person name="Han D.M."/>
            <person name="Jeon C.O."/>
        </authorList>
    </citation>
    <scope>NUCLEOTIDE SEQUENCE [LARGE SCALE GENOMIC DNA]</scope>
    <source>
        <strain evidence="1 2">W115</strain>
        <plasmid evidence="1 2">unnamed1</plasmid>
    </source>
</reference>
<sequence length="88" mass="10082">MQQFPCPFCGLRDEREFHFAGEAGKTRPDTTKEISDADWTAYLYYCTNAKGPSREIWVHTTCQEYFAMTRDTVSMEVLSTEALNEDAA</sequence>
<dbReference type="Proteomes" id="UP001281305">
    <property type="component" value="Plasmid unnamed1"/>
</dbReference>
<dbReference type="Gene3D" id="3.30.2270.10">
    <property type="entry name" value="Folate-binding superfamily"/>
    <property type="match status" value="1"/>
</dbReference>
<protein>
    <submittedName>
        <fullName evidence="1">Sarcosine oxidase subunit delta</fullName>
    </submittedName>
</protein>
<accession>A0ABZ2TK59</accession>
<proteinExistence type="predicted"/>
<dbReference type="RefSeq" id="WP_317054400.1">
    <property type="nucleotide sequence ID" value="NZ_CP146607.1"/>
</dbReference>
<name>A0ABZ2TK59_9RHOB</name>
<gene>
    <name evidence="1" type="ORF">RZS32_018705</name>
</gene>
<dbReference type="InterPro" id="IPR038561">
    <property type="entry name" value="SoxD_sf"/>
</dbReference>
<keyword evidence="2" id="KW-1185">Reference proteome</keyword>
<dbReference type="EMBL" id="CP146607">
    <property type="protein sequence ID" value="WYK20117.1"/>
    <property type="molecule type" value="Genomic_DNA"/>
</dbReference>
<evidence type="ECO:0000313" key="1">
    <source>
        <dbReference type="EMBL" id="WYK20117.1"/>
    </source>
</evidence>
<geneLocation type="plasmid" evidence="1 2">
    <name>unnamed1</name>
</geneLocation>
<keyword evidence="1" id="KW-0614">Plasmid</keyword>
<dbReference type="InterPro" id="IPR006279">
    <property type="entry name" value="SoxD"/>
</dbReference>
<dbReference type="Pfam" id="PF04267">
    <property type="entry name" value="SoxD"/>
    <property type="match status" value="1"/>
</dbReference>